<dbReference type="SMART" id="SM00267">
    <property type="entry name" value="GGDEF"/>
    <property type="match status" value="1"/>
</dbReference>
<dbReference type="PROSITE" id="PS50883">
    <property type="entry name" value="EAL"/>
    <property type="match status" value="1"/>
</dbReference>
<dbReference type="Pfam" id="PF00563">
    <property type="entry name" value="EAL"/>
    <property type="match status" value="1"/>
</dbReference>
<gene>
    <name evidence="3" type="ORF">JJB74_28910</name>
</gene>
<dbReference type="SUPFAM" id="SSF55073">
    <property type="entry name" value="Nucleotide cyclase"/>
    <property type="match status" value="1"/>
</dbReference>
<dbReference type="CDD" id="cd01949">
    <property type="entry name" value="GGDEF"/>
    <property type="match status" value="1"/>
</dbReference>
<keyword evidence="4" id="KW-1185">Reference proteome</keyword>
<dbReference type="Proteomes" id="UP000622890">
    <property type="component" value="Unassembled WGS sequence"/>
</dbReference>
<evidence type="ECO:0000259" key="2">
    <source>
        <dbReference type="PROSITE" id="PS50887"/>
    </source>
</evidence>
<feature type="domain" description="EAL" evidence="1">
    <location>
        <begin position="238"/>
        <end position="484"/>
    </location>
</feature>
<dbReference type="SMART" id="SM00052">
    <property type="entry name" value="EAL"/>
    <property type="match status" value="1"/>
</dbReference>
<dbReference type="RefSeq" id="WP_200598024.1">
    <property type="nucleotide sequence ID" value="NZ_JAEPBG010000024.1"/>
</dbReference>
<dbReference type="Pfam" id="PF00990">
    <property type="entry name" value="GGDEF"/>
    <property type="match status" value="1"/>
</dbReference>
<dbReference type="InterPro" id="IPR052155">
    <property type="entry name" value="Biofilm_reg_signaling"/>
</dbReference>
<dbReference type="Gene3D" id="3.30.70.270">
    <property type="match status" value="1"/>
</dbReference>
<feature type="domain" description="GGDEF" evidence="2">
    <location>
        <begin position="99"/>
        <end position="229"/>
    </location>
</feature>
<dbReference type="InterPro" id="IPR000160">
    <property type="entry name" value="GGDEF_dom"/>
</dbReference>
<dbReference type="EMBL" id="JAEPBG010000024">
    <property type="protein sequence ID" value="MBK4738655.1"/>
    <property type="molecule type" value="Genomic_DNA"/>
</dbReference>
<protein>
    <submittedName>
        <fullName evidence="3">Bifunctional diguanylate cyclase/phosphodiesterase</fullName>
    </submittedName>
</protein>
<evidence type="ECO:0000313" key="3">
    <source>
        <dbReference type="EMBL" id="MBK4738655.1"/>
    </source>
</evidence>
<name>A0A934W9B6_9BURK</name>
<dbReference type="InterPro" id="IPR029787">
    <property type="entry name" value="Nucleotide_cyclase"/>
</dbReference>
<evidence type="ECO:0000313" key="4">
    <source>
        <dbReference type="Proteomes" id="UP000622890"/>
    </source>
</evidence>
<dbReference type="InterPro" id="IPR035919">
    <property type="entry name" value="EAL_sf"/>
</dbReference>
<dbReference type="PANTHER" id="PTHR44757:SF2">
    <property type="entry name" value="BIOFILM ARCHITECTURE MAINTENANCE PROTEIN MBAA"/>
    <property type="match status" value="1"/>
</dbReference>
<proteinExistence type="predicted"/>
<accession>A0A934W9B6</accession>
<dbReference type="InterPro" id="IPR043128">
    <property type="entry name" value="Rev_trsase/Diguanyl_cyclase"/>
</dbReference>
<dbReference type="SUPFAM" id="SSF141868">
    <property type="entry name" value="EAL domain-like"/>
    <property type="match status" value="1"/>
</dbReference>
<sequence length="484" mass="52654">MQKASVQMDGVLAALPDTRAGQRVGMVSAIAPAVGLHAHPIPHLTQRDTAIPRQDALLAATSSAAMALRGSDEVTGLLTRSRFHTLLRNALSDGERADEQLTVLFVGLDNFRRINSCYGHAVGDKILRAVAHRLRCHVVSRSGVTSRFSGDQFAVLIQGDADVGYGADILKALAAPYDLDGASITLSASVGIARYPFDSRDADELLQFADTAMYAAKESGGHGARWFAPEMKASAVDQMMIEGRLRHALESGEFALFYQPIQRAGSADIPVVETLLRWNTAQKETIAPDRFIPVAEKCGLIHDIGRWVLREACRQAGDWFRTRRNPIVVSVNASPLQLADPGFCDDVEHALEAANLPPNHLVIEITERLIVEDDFVTVANIRRLNSMGVRVALDDFGTGYSSLRYLTRFQIYSIKIDKSFIRNIVTDAKARALVQAIIGIGKSLNVSMVAEGVETQEQADILKNLGCAFLQGYLISRPVAPAAI</sequence>
<dbReference type="Gene3D" id="3.20.20.450">
    <property type="entry name" value="EAL domain"/>
    <property type="match status" value="1"/>
</dbReference>
<dbReference type="PROSITE" id="PS50887">
    <property type="entry name" value="GGDEF"/>
    <property type="match status" value="1"/>
</dbReference>
<reference evidence="3" key="1">
    <citation type="submission" date="2021-01" db="EMBL/GenBank/DDBJ databases">
        <title>Genome sequence of strain Noviherbaspirillum sp. DKR-6.</title>
        <authorList>
            <person name="Chaudhary D.K."/>
        </authorList>
    </citation>
    <scope>NUCLEOTIDE SEQUENCE</scope>
    <source>
        <strain evidence="3">DKR-6</strain>
    </source>
</reference>
<dbReference type="AlphaFoldDB" id="A0A934W9B6"/>
<dbReference type="NCBIfam" id="TIGR00254">
    <property type="entry name" value="GGDEF"/>
    <property type="match status" value="1"/>
</dbReference>
<organism evidence="3 4">
    <name type="scientific">Noviherbaspirillum pedocola</name>
    <dbReference type="NCBI Taxonomy" id="2801341"/>
    <lineage>
        <taxon>Bacteria</taxon>
        <taxon>Pseudomonadati</taxon>
        <taxon>Pseudomonadota</taxon>
        <taxon>Betaproteobacteria</taxon>
        <taxon>Burkholderiales</taxon>
        <taxon>Oxalobacteraceae</taxon>
        <taxon>Noviherbaspirillum</taxon>
    </lineage>
</organism>
<dbReference type="CDD" id="cd01948">
    <property type="entry name" value="EAL"/>
    <property type="match status" value="1"/>
</dbReference>
<dbReference type="PANTHER" id="PTHR44757">
    <property type="entry name" value="DIGUANYLATE CYCLASE DGCP"/>
    <property type="match status" value="1"/>
</dbReference>
<evidence type="ECO:0000259" key="1">
    <source>
        <dbReference type="PROSITE" id="PS50883"/>
    </source>
</evidence>
<dbReference type="InterPro" id="IPR001633">
    <property type="entry name" value="EAL_dom"/>
</dbReference>
<comment type="caution">
    <text evidence="3">The sequence shown here is derived from an EMBL/GenBank/DDBJ whole genome shotgun (WGS) entry which is preliminary data.</text>
</comment>